<evidence type="ECO:0000313" key="2">
    <source>
        <dbReference type="Proteomes" id="UP000231279"/>
    </source>
</evidence>
<dbReference type="OrthoDB" id="408631at2759"/>
<dbReference type="EMBL" id="NKXS01005110">
    <property type="protein sequence ID" value="PIN04530.1"/>
    <property type="molecule type" value="Genomic_DNA"/>
</dbReference>
<protein>
    <submittedName>
        <fullName evidence="1">Carboxylesterase</fullName>
        <ecNumber evidence="1">3.1.1.1</ecNumber>
    </submittedName>
</protein>
<dbReference type="EC" id="3.1.1.1" evidence="1"/>
<name>A0A2G9GHN4_9LAMI</name>
<dbReference type="STRING" id="429701.A0A2G9GHN4"/>
<evidence type="ECO:0000313" key="1">
    <source>
        <dbReference type="EMBL" id="PIN04530.1"/>
    </source>
</evidence>
<dbReference type="AlphaFoldDB" id="A0A2G9GHN4"/>
<keyword evidence="1" id="KW-0378">Hydrolase</keyword>
<dbReference type="InterPro" id="IPR029058">
    <property type="entry name" value="AB_hydrolase_fold"/>
</dbReference>
<dbReference type="SUPFAM" id="SSF53474">
    <property type="entry name" value="alpha/beta-Hydrolases"/>
    <property type="match status" value="1"/>
</dbReference>
<organism evidence="1 2">
    <name type="scientific">Handroanthus impetiginosus</name>
    <dbReference type="NCBI Taxonomy" id="429701"/>
    <lineage>
        <taxon>Eukaryota</taxon>
        <taxon>Viridiplantae</taxon>
        <taxon>Streptophyta</taxon>
        <taxon>Embryophyta</taxon>
        <taxon>Tracheophyta</taxon>
        <taxon>Spermatophyta</taxon>
        <taxon>Magnoliopsida</taxon>
        <taxon>eudicotyledons</taxon>
        <taxon>Gunneridae</taxon>
        <taxon>Pentapetalae</taxon>
        <taxon>asterids</taxon>
        <taxon>lamiids</taxon>
        <taxon>Lamiales</taxon>
        <taxon>Bignoniaceae</taxon>
        <taxon>Crescentiina</taxon>
        <taxon>Tabebuia alliance</taxon>
        <taxon>Handroanthus</taxon>
    </lineage>
</organism>
<keyword evidence="2" id="KW-1185">Reference proteome</keyword>
<dbReference type="Proteomes" id="UP000231279">
    <property type="component" value="Unassembled WGS sequence"/>
</dbReference>
<dbReference type="GO" id="GO:0106435">
    <property type="term" value="F:carboxylesterase activity"/>
    <property type="evidence" value="ECO:0007669"/>
    <property type="project" value="UniProtKB-EC"/>
</dbReference>
<proteinExistence type="predicted"/>
<dbReference type="Gene3D" id="3.40.50.1820">
    <property type="entry name" value="alpha/beta hydrolase"/>
    <property type="match status" value="1"/>
</dbReference>
<gene>
    <name evidence="1" type="ORF">CDL12_22936</name>
</gene>
<reference evidence="2" key="1">
    <citation type="journal article" date="2018" name="Gigascience">
        <title>Genome assembly of the Pink Ipe (Handroanthus impetiginosus, Bignoniaceae), a highly valued, ecologically keystone Neotropical timber forest tree.</title>
        <authorList>
            <person name="Silva-Junior O.B."/>
            <person name="Grattapaglia D."/>
            <person name="Novaes E."/>
            <person name="Collevatti R.G."/>
        </authorList>
    </citation>
    <scope>NUCLEOTIDE SEQUENCE [LARGE SCALE GENOMIC DNA]</scope>
    <source>
        <strain evidence="2">cv. UFG-1</strain>
    </source>
</reference>
<accession>A0A2G9GHN4</accession>
<sequence length="215" mass="23326">MSKSNSLTTIDLHHDPYGYVAIIQDFNGVVGVGEILPKSPAYSDPCSPLRVPSIIPINKAYNTWARIFLSRLPEYSISATKLPLIVHFHGGGSVLGSAATSKDHQFCCEVTLMVPGWSSPLTTAFLGATTFPPPMTIIWKHCTGSKPPQTNGVLSWALIGGGNVAYGGGLRALNCVEDLKPIEIRGLILQQLFFGRVQMTLTERRLIYDKGPHHG</sequence>
<comment type="caution">
    <text evidence="1">The sequence shown here is derived from an EMBL/GenBank/DDBJ whole genome shotgun (WGS) entry which is preliminary data.</text>
</comment>